<dbReference type="AlphaFoldDB" id="A0A857MKD6"/>
<sequence length="98" mass="11252">MKQRVVVLGIVFLLLFALAKSGIIDSLFIFLLVGAIPGTTWSLPASFMLTVSFVAVTLLAIRYTIVAILDERDLRRRTQKYIARRERMPKKRFRSIPR</sequence>
<feature type="transmembrane region" description="Helical" evidence="1">
    <location>
        <begin position="45"/>
        <end position="69"/>
    </location>
</feature>
<dbReference type="Proteomes" id="UP001059824">
    <property type="component" value="Chromosome"/>
</dbReference>
<evidence type="ECO:0000313" key="2">
    <source>
        <dbReference type="EMBL" id="QHN43054.1"/>
    </source>
</evidence>
<dbReference type="KEGG" id="mama:GII36_04320"/>
<keyword evidence="1" id="KW-0472">Membrane</keyword>
<keyword evidence="1" id="KW-0812">Transmembrane</keyword>
<gene>
    <name evidence="2" type="ORF">GII36_04320</name>
</gene>
<accession>A0A857MKD6</accession>
<dbReference type="RefSeq" id="WP_260762836.1">
    <property type="nucleotide sequence ID" value="NZ_CP045921.1"/>
</dbReference>
<evidence type="ECO:0000313" key="3">
    <source>
        <dbReference type="Proteomes" id="UP001059824"/>
    </source>
</evidence>
<protein>
    <recommendedName>
        <fullName evidence="4">Lipopolysaccharide assembly protein A domain-containing protein</fullName>
    </recommendedName>
</protein>
<name>A0A857MKD6_9BACT</name>
<reference evidence="2" key="1">
    <citation type="journal article" date="2021" name="Nat. Microbiol.">
        <title>Cocultivation of an ultrasmall environmental parasitic bacterium with lytic ability against bacteria associated with wastewater foams.</title>
        <authorList>
            <person name="Batinovic S."/>
            <person name="Rose J.J.A."/>
            <person name="Ratcliffe J."/>
            <person name="Seviour R.J."/>
            <person name="Petrovski S."/>
        </authorList>
    </citation>
    <scope>NUCLEOTIDE SEQUENCE</scope>
    <source>
        <strain evidence="2">JR1</strain>
    </source>
</reference>
<dbReference type="EMBL" id="CP045921">
    <property type="protein sequence ID" value="QHN43054.1"/>
    <property type="molecule type" value="Genomic_DNA"/>
</dbReference>
<evidence type="ECO:0008006" key="4">
    <source>
        <dbReference type="Google" id="ProtNLM"/>
    </source>
</evidence>
<keyword evidence="1" id="KW-1133">Transmembrane helix</keyword>
<evidence type="ECO:0000256" key="1">
    <source>
        <dbReference type="SAM" id="Phobius"/>
    </source>
</evidence>
<proteinExistence type="predicted"/>
<keyword evidence="3" id="KW-1185">Reference proteome</keyword>
<organism evidence="2 3">
    <name type="scientific">Candidatus Mycosynbacter amalyticus</name>
    <dbReference type="NCBI Taxonomy" id="2665156"/>
    <lineage>
        <taxon>Bacteria</taxon>
        <taxon>Candidatus Saccharimonadota</taxon>
        <taxon>Candidatus Saccharimonadota incertae sedis</taxon>
        <taxon>Candidatus Mycosynbacter</taxon>
    </lineage>
</organism>